<reference evidence="1" key="2">
    <citation type="submission" date="2014-06" db="EMBL/GenBank/DDBJ databases">
        <authorList>
            <person name="Aslett M."/>
        </authorList>
    </citation>
    <scope>NUCLEOTIDE SEQUENCE</scope>
</reference>
<name>A0A068WV35_ECHGR</name>
<evidence type="ECO:0000313" key="3">
    <source>
        <dbReference type="WBParaSite" id="EgrG_002029200"/>
    </source>
</evidence>
<dbReference type="SUPFAM" id="SSF53098">
    <property type="entry name" value="Ribonuclease H-like"/>
    <property type="match status" value="1"/>
</dbReference>
<gene>
    <name evidence="1" type="ORF">EgrG_002029200</name>
</gene>
<dbReference type="AlphaFoldDB" id="A0A068WV35"/>
<organism evidence="1">
    <name type="scientific">Echinococcus granulosus</name>
    <name type="common">Hydatid tapeworm</name>
    <dbReference type="NCBI Taxonomy" id="6210"/>
    <lineage>
        <taxon>Eukaryota</taxon>
        <taxon>Metazoa</taxon>
        <taxon>Spiralia</taxon>
        <taxon>Lophotrochozoa</taxon>
        <taxon>Platyhelminthes</taxon>
        <taxon>Cestoda</taxon>
        <taxon>Eucestoda</taxon>
        <taxon>Cyclophyllidea</taxon>
        <taxon>Taeniidae</taxon>
        <taxon>Echinococcus</taxon>
        <taxon>Echinococcus granulosus group</taxon>
    </lineage>
</organism>
<evidence type="ECO:0000313" key="1">
    <source>
        <dbReference type="EMBL" id="CDS22309.1"/>
    </source>
</evidence>
<dbReference type="EMBL" id="LK028586">
    <property type="protein sequence ID" value="CDS22309.1"/>
    <property type="molecule type" value="Genomic_DNA"/>
</dbReference>
<dbReference type="WBParaSite" id="EgrG_002029200">
    <property type="protein sequence ID" value="EgrG_002029200"/>
    <property type="gene ID" value="EgrG_002029200"/>
</dbReference>
<dbReference type="GO" id="GO:0003676">
    <property type="term" value="F:nucleic acid binding"/>
    <property type="evidence" value="ECO:0007669"/>
    <property type="project" value="InterPro"/>
</dbReference>
<dbReference type="InterPro" id="IPR052160">
    <property type="entry name" value="Gypsy_RT_Integrase-like"/>
</dbReference>
<dbReference type="OrthoDB" id="9978460at2759"/>
<dbReference type="PANTHER" id="PTHR47266">
    <property type="entry name" value="ENDONUCLEASE-RELATED"/>
    <property type="match status" value="1"/>
</dbReference>
<dbReference type="Gene3D" id="3.30.420.10">
    <property type="entry name" value="Ribonuclease H-like superfamily/Ribonuclease H"/>
    <property type="match status" value="1"/>
</dbReference>
<dbReference type="Proteomes" id="UP000492820">
    <property type="component" value="Unassembled WGS sequence"/>
</dbReference>
<proteinExistence type="predicted"/>
<protein>
    <submittedName>
        <fullName evidence="1 3">KRAB A domain containing protein</fullName>
    </submittedName>
</protein>
<dbReference type="InterPro" id="IPR036397">
    <property type="entry name" value="RNaseH_sf"/>
</dbReference>
<evidence type="ECO:0000313" key="2">
    <source>
        <dbReference type="Proteomes" id="UP000492820"/>
    </source>
</evidence>
<dbReference type="InterPro" id="IPR012337">
    <property type="entry name" value="RNaseH-like_sf"/>
</dbReference>
<reference evidence="3" key="3">
    <citation type="submission" date="2020-10" db="UniProtKB">
        <authorList>
            <consortium name="WormBaseParasite"/>
        </authorList>
    </citation>
    <scope>IDENTIFICATION</scope>
</reference>
<sequence length="404" mass="45687">MPGASSKRYRWPSLSRDILDSCWACSTCSSFKGPYLTVIAARQPMPTGFPEVRVGIDVMDPLPPAKRRNRYTLVMVDYFTNVAEAEPMRTQDAEMIAFGFVEMKAQNSEVELLRDYSRPSSFQRHVEHLGIRKAMHRMRIQQYWLLKGYLSMPLSTGKLVCFFCNIRQFEYTRLEVVKDFLKYPEPFSDLESGEMTFTTLDDLKLARYGLEANRGKVVSVTHFVKREGNLQWRGPNGEVVAQTHHTAASNETGGGAEPESFTIRGRLLRKHSPSSLSSYSAGCKATSISADRMRFSEIAILTCAPPTAAMGTRPWRWHSYTLEESSRAVLEAVTATANGLQEVIGGADAHMRWFSMSVSHPPRRDAVCAELTEEVYRLINEAYLPQKTAATRSAGYFYQNWLLQ</sequence>
<accession>A0A068WV35</accession>
<feature type="non-terminal residue" evidence="1">
    <location>
        <position position="404"/>
    </location>
</feature>
<reference evidence="1 2" key="1">
    <citation type="journal article" date="2013" name="Nature">
        <title>The genomes of four tapeworm species reveal adaptations to parasitism.</title>
        <authorList>
            <person name="Tsai I.J."/>
            <person name="Zarowiecki M."/>
            <person name="Holroyd N."/>
            <person name="Garciarrubio A."/>
            <person name="Sanchez-Flores A."/>
            <person name="Brooks K.L."/>
            <person name="Tracey A."/>
            <person name="Bobes R.J."/>
            <person name="Fragoso G."/>
            <person name="Sciutto E."/>
            <person name="Aslett M."/>
            <person name="Beasley H."/>
            <person name="Bennett H.M."/>
            <person name="Cai J."/>
            <person name="Camicia F."/>
            <person name="Clark R."/>
            <person name="Cucher M."/>
            <person name="De Silva N."/>
            <person name="Day T.A."/>
            <person name="Deplazes P."/>
            <person name="Estrada K."/>
            <person name="Fernandez C."/>
            <person name="Holland P.W."/>
            <person name="Hou J."/>
            <person name="Hu S."/>
            <person name="Huckvale T."/>
            <person name="Hung S.S."/>
            <person name="Kamenetzky L."/>
            <person name="Keane J.A."/>
            <person name="Kiss F."/>
            <person name="Koziol U."/>
            <person name="Lambert O."/>
            <person name="Liu K."/>
            <person name="Luo X."/>
            <person name="Luo Y."/>
            <person name="Macchiaroli N."/>
            <person name="Nichol S."/>
            <person name="Paps J."/>
            <person name="Parkinson J."/>
            <person name="Pouchkina-Stantcheva N."/>
            <person name="Riddiford N."/>
            <person name="Rosenzvit M."/>
            <person name="Salinas G."/>
            <person name="Wasmuth J.D."/>
            <person name="Zamanian M."/>
            <person name="Zheng Y."/>
            <person name="Cai X."/>
            <person name="Soberon X."/>
            <person name="Olson P.D."/>
            <person name="Laclette J.P."/>
            <person name="Brehm K."/>
            <person name="Berriman M."/>
            <person name="Garciarrubio A."/>
            <person name="Bobes R.J."/>
            <person name="Fragoso G."/>
            <person name="Sanchez-Flores A."/>
            <person name="Estrada K."/>
            <person name="Cevallos M.A."/>
            <person name="Morett E."/>
            <person name="Gonzalez V."/>
            <person name="Portillo T."/>
            <person name="Ochoa-Leyva A."/>
            <person name="Jose M.V."/>
            <person name="Sciutto E."/>
            <person name="Landa A."/>
            <person name="Jimenez L."/>
            <person name="Valdes V."/>
            <person name="Carrero J.C."/>
            <person name="Larralde C."/>
            <person name="Morales-Montor J."/>
            <person name="Limon-Lason J."/>
            <person name="Soberon X."/>
            <person name="Laclette J.P."/>
        </authorList>
    </citation>
    <scope>NUCLEOTIDE SEQUENCE [LARGE SCALE GENOMIC DNA]</scope>
</reference>